<name>A0A2P8GUH9_9MICO</name>
<feature type="transmembrane region" description="Helical" evidence="7">
    <location>
        <begin position="55"/>
        <end position="76"/>
    </location>
</feature>
<comment type="similarity">
    <text evidence="7">Belongs to the binding-protein-dependent transport system permease family.</text>
</comment>
<reference evidence="10 12" key="1">
    <citation type="submission" date="2018-03" db="EMBL/GenBank/DDBJ databases">
        <title>Genomic Encyclopedia of Archaeal and Bacterial Type Strains, Phase II (KMG-II): from individual species to whole genera.</title>
        <authorList>
            <person name="Goeker M."/>
        </authorList>
    </citation>
    <scope>NUCLEOTIDE SEQUENCE [LARGE SCALE GENOMIC DNA]</scope>
    <source>
        <strain evidence="10 12">DSM 21548</strain>
    </source>
</reference>
<evidence type="ECO:0000313" key="12">
    <source>
        <dbReference type="Proteomes" id="UP000241203"/>
    </source>
</evidence>
<dbReference type="InterPro" id="IPR035906">
    <property type="entry name" value="MetI-like_sf"/>
</dbReference>
<feature type="compositionally biased region" description="Low complexity" evidence="8">
    <location>
        <begin position="21"/>
        <end position="30"/>
    </location>
</feature>
<feature type="transmembrane region" description="Helical" evidence="7">
    <location>
        <begin position="124"/>
        <end position="144"/>
    </location>
</feature>
<dbReference type="SUPFAM" id="SSF161098">
    <property type="entry name" value="MetI-like"/>
    <property type="match status" value="1"/>
</dbReference>
<keyword evidence="13" id="KW-1185">Reference proteome</keyword>
<feature type="transmembrane region" description="Helical" evidence="7">
    <location>
        <begin position="151"/>
        <end position="176"/>
    </location>
</feature>
<feature type="domain" description="ABC transmembrane type-1" evidence="9">
    <location>
        <begin position="116"/>
        <end position="307"/>
    </location>
</feature>
<evidence type="ECO:0000256" key="8">
    <source>
        <dbReference type="SAM" id="MobiDB-lite"/>
    </source>
</evidence>
<keyword evidence="4 7" id="KW-0812">Transmembrane</keyword>
<comment type="caution">
    <text evidence="10">The sequence shown here is derived from an EMBL/GenBank/DDBJ whole genome shotgun (WGS) entry which is preliminary data.</text>
</comment>
<organism evidence="10 12">
    <name type="scientific">Labedella gwakjiensis</name>
    <dbReference type="NCBI Taxonomy" id="390269"/>
    <lineage>
        <taxon>Bacteria</taxon>
        <taxon>Bacillati</taxon>
        <taxon>Actinomycetota</taxon>
        <taxon>Actinomycetes</taxon>
        <taxon>Micrococcales</taxon>
        <taxon>Microbacteriaceae</taxon>
        <taxon>Labedella</taxon>
    </lineage>
</organism>
<dbReference type="GO" id="GO:0055085">
    <property type="term" value="P:transmembrane transport"/>
    <property type="evidence" value="ECO:0007669"/>
    <property type="project" value="InterPro"/>
</dbReference>
<dbReference type="PROSITE" id="PS50928">
    <property type="entry name" value="ABC_TM1"/>
    <property type="match status" value="1"/>
</dbReference>
<proteinExistence type="inferred from homology"/>
<dbReference type="Pfam" id="PF00528">
    <property type="entry name" value="BPD_transp_1"/>
    <property type="match status" value="1"/>
</dbReference>
<dbReference type="PANTHER" id="PTHR43744">
    <property type="entry name" value="ABC TRANSPORTER PERMEASE PROTEIN MG189-RELATED-RELATED"/>
    <property type="match status" value="1"/>
</dbReference>
<sequence length="323" mass="35040">MTATAPPTPIPTPVADPAPPASSSRRTATPRPERARSILSTFDWKRRSTRIGWRSMHTVLLVALVALGAVPLLWMVRAAISTTTDLVNRPLSLIPDPARWSNIVDAWNLLGIGQYLANTVGLVAGSWAVQLIVATTAGFALAIIRPFYGRIVYGGFLVTLFVPGTVTLIALYLTILDLPGLGISLADSWWAVWLPAGAHAFNILLVRQFFDEIPRELFEAAQIDGAGWFTIFWRIVLPLSKPILAVVSLLSIMTAWKDFLWPLIVLSDPATQPLAVALPRLAQNTDPAFLIAGLLIATIPPILIFLAFQRQIVSGIGFSGLKG</sequence>
<dbReference type="GO" id="GO:0005886">
    <property type="term" value="C:plasma membrane"/>
    <property type="evidence" value="ECO:0007669"/>
    <property type="project" value="UniProtKB-SubCell"/>
</dbReference>
<dbReference type="Gene3D" id="1.10.3720.10">
    <property type="entry name" value="MetI-like"/>
    <property type="match status" value="1"/>
</dbReference>
<evidence type="ECO:0000313" key="13">
    <source>
        <dbReference type="Proteomes" id="UP000268291"/>
    </source>
</evidence>
<dbReference type="RefSeq" id="WP_106562741.1">
    <property type="nucleotide sequence ID" value="NZ_PYAU01000001.1"/>
</dbReference>
<dbReference type="EMBL" id="PYAU01000001">
    <property type="protein sequence ID" value="PSL37618.1"/>
    <property type="molecule type" value="Genomic_DNA"/>
</dbReference>
<evidence type="ECO:0000256" key="7">
    <source>
        <dbReference type="RuleBase" id="RU363032"/>
    </source>
</evidence>
<dbReference type="PANTHER" id="PTHR43744:SF12">
    <property type="entry name" value="ABC TRANSPORTER PERMEASE PROTEIN MG189-RELATED"/>
    <property type="match status" value="1"/>
</dbReference>
<dbReference type="AlphaFoldDB" id="A0A2P8GUH9"/>
<protein>
    <submittedName>
        <fullName evidence="11">Carbohydrate ABC transporter permease</fullName>
    </submittedName>
    <submittedName>
        <fullName evidence="10">Multiple sugar transport system permease protein</fullName>
    </submittedName>
</protein>
<comment type="subcellular location">
    <subcellularLocation>
        <location evidence="1 7">Cell membrane</location>
        <topology evidence="1 7">Multi-pass membrane protein</topology>
    </subcellularLocation>
</comment>
<keyword evidence="5 7" id="KW-1133">Transmembrane helix</keyword>
<evidence type="ECO:0000313" key="11">
    <source>
        <dbReference type="EMBL" id="RUQ81711.1"/>
    </source>
</evidence>
<feature type="transmembrane region" description="Helical" evidence="7">
    <location>
        <begin position="231"/>
        <end position="256"/>
    </location>
</feature>
<dbReference type="EMBL" id="RZGY01000007">
    <property type="protein sequence ID" value="RUQ81711.1"/>
    <property type="molecule type" value="Genomic_DNA"/>
</dbReference>
<gene>
    <name evidence="10" type="ORF">CLV49_1225</name>
    <name evidence="11" type="ORF">ELQ93_18020</name>
</gene>
<keyword evidence="6 7" id="KW-0472">Membrane</keyword>
<keyword evidence="2 7" id="KW-0813">Transport</keyword>
<evidence type="ECO:0000256" key="6">
    <source>
        <dbReference type="ARBA" id="ARBA00023136"/>
    </source>
</evidence>
<evidence type="ECO:0000256" key="5">
    <source>
        <dbReference type="ARBA" id="ARBA00022989"/>
    </source>
</evidence>
<dbReference type="Proteomes" id="UP000268291">
    <property type="component" value="Unassembled WGS sequence"/>
</dbReference>
<evidence type="ECO:0000313" key="10">
    <source>
        <dbReference type="EMBL" id="PSL37618.1"/>
    </source>
</evidence>
<evidence type="ECO:0000259" key="9">
    <source>
        <dbReference type="PROSITE" id="PS50928"/>
    </source>
</evidence>
<dbReference type="Proteomes" id="UP000241203">
    <property type="component" value="Unassembled WGS sequence"/>
</dbReference>
<evidence type="ECO:0000256" key="1">
    <source>
        <dbReference type="ARBA" id="ARBA00004651"/>
    </source>
</evidence>
<dbReference type="OrthoDB" id="2063054at2"/>
<accession>A0A2P8GUH9</accession>
<evidence type="ECO:0000256" key="4">
    <source>
        <dbReference type="ARBA" id="ARBA00022692"/>
    </source>
</evidence>
<feature type="region of interest" description="Disordered" evidence="8">
    <location>
        <begin position="1"/>
        <end position="34"/>
    </location>
</feature>
<feature type="transmembrane region" description="Helical" evidence="7">
    <location>
        <begin position="188"/>
        <end position="210"/>
    </location>
</feature>
<evidence type="ECO:0000256" key="3">
    <source>
        <dbReference type="ARBA" id="ARBA00022475"/>
    </source>
</evidence>
<feature type="transmembrane region" description="Helical" evidence="7">
    <location>
        <begin position="288"/>
        <end position="308"/>
    </location>
</feature>
<keyword evidence="10" id="KW-0762">Sugar transport</keyword>
<dbReference type="CDD" id="cd06261">
    <property type="entry name" value="TM_PBP2"/>
    <property type="match status" value="1"/>
</dbReference>
<reference evidence="11 13" key="2">
    <citation type="submission" date="2018-12" db="EMBL/GenBank/DDBJ databases">
        <authorList>
            <person name="hu s."/>
            <person name="Xu Y."/>
            <person name="Xu B."/>
            <person name="Li F."/>
        </authorList>
    </citation>
    <scope>NUCLEOTIDE SEQUENCE [LARGE SCALE GENOMIC DNA]</scope>
    <source>
        <strain evidence="11 13">KSW2-17</strain>
    </source>
</reference>
<feature type="compositionally biased region" description="Pro residues" evidence="8">
    <location>
        <begin position="1"/>
        <end position="20"/>
    </location>
</feature>
<dbReference type="InterPro" id="IPR000515">
    <property type="entry name" value="MetI-like"/>
</dbReference>
<keyword evidence="3" id="KW-1003">Cell membrane</keyword>
<evidence type="ECO:0000256" key="2">
    <source>
        <dbReference type="ARBA" id="ARBA00022448"/>
    </source>
</evidence>